<evidence type="ECO:0000313" key="2">
    <source>
        <dbReference type="EMBL" id="OGI49667.1"/>
    </source>
</evidence>
<reference evidence="2 3" key="1">
    <citation type="journal article" date="2016" name="Nat. Commun.">
        <title>Thousands of microbial genomes shed light on interconnected biogeochemical processes in an aquifer system.</title>
        <authorList>
            <person name="Anantharaman K."/>
            <person name="Brown C.T."/>
            <person name="Hug L.A."/>
            <person name="Sharon I."/>
            <person name="Castelle C.J."/>
            <person name="Probst A.J."/>
            <person name="Thomas B.C."/>
            <person name="Singh A."/>
            <person name="Wilkins M.J."/>
            <person name="Karaoz U."/>
            <person name="Brodie E.L."/>
            <person name="Williams K.H."/>
            <person name="Hubbard S.S."/>
            <person name="Banfield J.F."/>
        </authorList>
    </citation>
    <scope>NUCLEOTIDE SEQUENCE [LARGE SCALE GENOMIC DNA]</scope>
</reference>
<dbReference type="PANTHER" id="PTHR43155">
    <property type="entry name" value="CYCLIC DI-GMP PHOSPHODIESTERASE PA4108-RELATED"/>
    <property type="match status" value="1"/>
</dbReference>
<dbReference type="EMBL" id="MFTC01000092">
    <property type="protein sequence ID" value="OGI49667.1"/>
    <property type="molecule type" value="Genomic_DNA"/>
</dbReference>
<dbReference type="InterPro" id="IPR021812">
    <property type="entry name" value="DUF3391"/>
</dbReference>
<comment type="caution">
    <text evidence="2">The sequence shown here is derived from an EMBL/GenBank/DDBJ whole genome shotgun (WGS) entry which is preliminary data.</text>
</comment>
<dbReference type="GO" id="GO:0008081">
    <property type="term" value="F:phosphoric diester hydrolase activity"/>
    <property type="evidence" value="ECO:0007669"/>
    <property type="project" value="UniProtKB-ARBA"/>
</dbReference>
<dbReference type="PANTHER" id="PTHR43155:SF2">
    <property type="entry name" value="CYCLIC DI-GMP PHOSPHODIESTERASE PA4108"/>
    <property type="match status" value="1"/>
</dbReference>
<dbReference type="Pfam" id="PF13487">
    <property type="entry name" value="HD_5"/>
    <property type="match status" value="1"/>
</dbReference>
<sequence>MKKKIDVMDLRWGMYISQLDRPWLETPFLFQGFELQAPQEMDLLKKHCKYVYIDVEKGLDVLPPRNHAEYDARMRAIQVEEEQIDRRVRQIAESPTAPRERPAYIDLAPFEKEIVRAKEIEASARETMREVLDRVQKGKDFNIALAAKVVTNMVDSIIRNPDALVCLTYLRNINEYTALHSIRSCILGIAFGRHLVFSKDELIDLGLGLLLHDVGMVKIPKEPLAKTTGLTTQEFKAMTRHVGWGVAILKKSGGIPPLAMQVVQQHHERRDGAGYPVGLKGDMVSQAGLIGSIVDVYDAVTSDRTYAGGLSAEDTLKRMYEWREKDFHPQLVEEFIRCMGIFPIGSLVELSTGSIGVVITINRARRLKPKVALVLTAGRTPYSQKVITDLMEHRDGKGQEIKIARVLPVGSYGIHPMDHIIQL</sequence>
<dbReference type="STRING" id="1817768.A3A87_00900"/>
<dbReference type="InterPro" id="IPR037522">
    <property type="entry name" value="HD_GYP_dom"/>
</dbReference>
<dbReference type="AlphaFoldDB" id="A0A1F6TX26"/>
<proteinExistence type="predicted"/>
<accession>A0A1F6TX26</accession>
<evidence type="ECO:0000313" key="3">
    <source>
        <dbReference type="Proteomes" id="UP000179037"/>
    </source>
</evidence>
<dbReference type="Pfam" id="PF11871">
    <property type="entry name" value="DUF3391"/>
    <property type="match status" value="1"/>
</dbReference>
<dbReference type="PROSITE" id="PS51832">
    <property type="entry name" value="HD_GYP"/>
    <property type="match status" value="1"/>
</dbReference>
<name>A0A1F6TX26_9PROT</name>
<dbReference type="Proteomes" id="UP000179037">
    <property type="component" value="Unassembled WGS sequence"/>
</dbReference>
<organism evidence="2 3">
    <name type="scientific">Candidatus Muproteobacteria bacterium RIFCSPLOWO2_01_FULL_60_18</name>
    <dbReference type="NCBI Taxonomy" id="1817768"/>
    <lineage>
        <taxon>Bacteria</taxon>
        <taxon>Pseudomonadati</taxon>
        <taxon>Pseudomonadota</taxon>
        <taxon>Candidatus Muproteobacteria</taxon>
    </lineage>
</organism>
<dbReference type="SUPFAM" id="SSF109604">
    <property type="entry name" value="HD-domain/PDEase-like"/>
    <property type="match status" value="1"/>
</dbReference>
<protein>
    <recommendedName>
        <fullName evidence="1">HD-GYP domain-containing protein</fullName>
    </recommendedName>
</protein>
<gene>
    <name evidence="2" type="ORF">A3A87_00900</name>
</gene>
<dbReference type="CDD" id="cd00077">
    <property type="entry name" value="HDc"/>
    <property type="match status" value="1"/>
</dbReference>
<dbReference type="Gene3D" id="1.10.3210.10">
    <property type="entry name" value="Hypothetical protein af1432"/>
    <property type="match status" value="1"/>
</dbReference>
<dbReference type="InterPro" id="IPR003607">
    <property type="entry name" value="HD/PDEase_dom"/>
</dbReference>
<feature type="domain" description="HD-GYP" evidence="1">
    <location>
        <begin position="155"/>
        <end position="351"/>
    </location>
</feature>
<evidence type="ECO:0000259" key="1">
    <source>
        <dbReference type="PROSITE" id="PS51832"/>
    </source>
</evidence>